<dbReference type="InterPro" id="IPR040409">
    <property type="entry name" value="PCS-like"/>
</dbReference>
<evidence type="ECO:0000259" key="1">
    <source>
        <dbReference type="Pfam" id="PF09328"/>
    </source>
</evidence>
<dbReference type="GO" id="GO:0046938">
    <property type="term" value="P:phytochelatin biosynthetic process"/>
    <property type="evidence" value="ECO:0007669"/>
    <property type="project" value="InterPro"/>
</dbReference>
<dbReference type="AlphaFoldDB" id="A0A2P2PJQ9"/>
<protein>
    <recommendedName>
        <fullName evidence="1">Phytochelatin synthase C-terminal domain-containing protein</fullName>
    </recommendedName>
</protein>
<dbReference type="PANTHER" id="PTHR33447">
    <property type="entry name" value="GLUTATHIONE GAMMA-GLUTAMYLCYSTEINYLTRANSFERASE"/>
    <property type="match status" value="1"/>
</dbReference>
<dbReference type="Pfam" id="PF09328">
    <property type="entry name" value="Phytochelatin_C"/>
    <property type="match status" value="1"/>
</dbReference>
<name>A0A2P2PJQ9_RHIMU</name>
<dbReference type="GO" id="GO:0010273">
    <property type="term" value="P:detoxification of copper ion"/>
    <property type="evidence" value="ECO:0007669"/>
    <property type="project" value="TreeGrafter"/>
</dbReference>
<dbReference type="GO" id="GO:0016756">
    <property type="term" value="F:glutathione gamma-glutamylcysteinyltransferase activity"/>
    <property type="evidence" value="ECO:0007669"/>
    <property type="project" value="InterPro"/>
</dbReference>
<evidence type="ECO:0000313" key="2">
    <source>
        <dbReference type="EMBL" id="MBX54988.1"/>
    </source>
</evidence>
<feature type="domain" description="Phytochelatin synthase C-terminal" evidence="1">
    <location>
        <begin position="2"/>
        <end position="112"/>
    </location>
</feature>
<reference evidence="2" key="1">
    <citation type="submission" date="2018-02" db="EMBL/GenBank/DDBJ databases">
        <title>Rhizophora mucronata_Transcriptome.</title>
        <authorList>
            <person name="Meera S.P."/>
            <person name="Sreeshan A."/>
            <person name="Augustine A."/>
        </authorList>
    </citation>
    <scope>NUCLEOTIDE SEQUENCE</scope>
    <source>
        <tissue evidence="2">Leaf</tissue>
    </source>
</reference>
<proteinExistence type="predicted"/>
<dbReference type="GO" id="GO:0046872">
    <property type="term" value="F:metal ion binding"/>
    <property type="evidence" value="ECO:0007669"/>
    <property type="project" value="InterPro"/>
</dbReference>
<organism evidence="2">
    <name type="scientific">Rhizophora mucronata</name>
    <name type="common">Asiatic mangrove</name>
    <dbReference type="NCBI Taxonomy" id="61149"/>
    <lineage>
        <taxon>Eukaryota</taxon>
        <taxon>Viridiplantae</taxon>
        <taxon>Streptophyta</taxon>
        <taxon>Embryophyta</taxon>
        <taxon>Tracheophyta</taxon>
        <taxon>Spermatophyta</taxon>
        <taxon>Magnoliopsida</taxon>
        <taxon>eudicotyledons</taxon>
        <taxon>Gunneridae</taxon>
        <taxon>Pentapetalae</taxon>
        <taxon>rosids</taxon>
        <taxon>fabids</taxon>
        <taxon>Malpighiales</taxon>
        <taxon>Rhizophoraceae</taxon>
        <taxon>Rhizophora</taxon>
    </lineage>
</organism>
<dbReference type="InterPro" id="IPR015407">
    <property type="entry name" value="Phytochelatin_synthase_C"/>
</dbReference>
<dbReference type="EMBL" id="GGEC01074504">
    <property type="protein sequence ID" value="MBX54988.1"/>
    <property type="molecule type" value="Transcribed_RNA"/>
</dbReference>
<dbReference type="GO" id="GO:0098849">
    <property type="term" value="P:cellular detoxification of cadmium ion"/>
    <property type="evidence" value="ECO:0007669"/>
    <property type="project" value="TreeGrafter"/>
</dbReference>
<accession>A0A2P2PJQ9</accession>
<sequence>METCVQCLKSNHGKPITLVYGTVVDGSSEQGLEVLVPSSQTELNCCSCVPSNHIGMYPAANDVLTALLLALPPVTWSGIQEEKLLLEIYALTSTDYLPILLKEEVLHLRRQLFLLKRCQENKYDEELGAPFL</sequence>
<dbReference type="PANTHER" id="PTHR33447:SF2">
    <property type="entry name" value="GLUTATHIONE GAMMA-GLUTAMYLCYSTEINYLTRANSFERASE"/>
    <property type="match status" value="1"/>
</dbReference>